<dbReference type="SUPFAM" id="SSF53474">
    <property type="entry name" value="alpha/beta-Hydrolases"/>
    <property type="match status" value="1"/>
</dbReference>
<dbReference type="FunFam" id="3.40.50.1820:FF:000089">
    <property type="entry name" value="Alpha/beta hydrolase"/>
    <property type="match status" value="1"/>
</dbReference>
<sequence>MNRHVFHADLGATGHLDPQVAEVLRMVERARHTPYDELGAVKARAAYERSARILDIAPLPVHAVETLALTRRDGGEIGVRLYWPGEPDWTAPLPLLVFLHGGGFTVGSAATHDRIVRRLCTGAGCAVASVEYRLAPEHPFPAAFEDAWDALAHFAAEAGRYGIDPARIAIGGDSAGGTLSAACAIAARDAGLPLALQLLIYPGTDSHQDTESHLRLADGFLLTRKTILWFFGHYLTGESARTDWRFAPLCAPSLGGVAPAWVCVAEFDPLVDEGVAYARRLQAAGVPTELRFYAGMVHNFFAMGGYVAAAKLAHEHAVAALKQAFEGEG</sequence>
<keyword evidence="2 5" id="KW-0378">Hydrolase</keyword>
<reference evidence="5" key="1">
    <citation type="journal article" date="2000" name="Curr. Protein Pept. Sci.">
        <title>Alpha/Beta-hydrolase fold enzymes: structures, functions and mechanisms.</title>
        <authorList>
            <person name="Holmquist M."/>
        </authorList>
    </citation>
    <scope>NUCLEOTIDE SEQUENCE</scope>
</reference>
<dbReference type="PANTHER" id="PTHR48081">
    <property type="entry name" value="AB HYDROLASE SUPERFAMILY PROTEIN C4A8.06C"/>
    <property type="match status" value="1"/>
</dbReference>
<keyword evidence="4" id="KW-1185">Reference proteome</keyword>
<dbReference type="InterPro" id="IPR050300">
    <property type="entry name" value="GDXG_lipolytic_enzyme"/>
</dbReference>
<accession>A0A8B6X9S8</accession>
<dbReference type="RefSeq" id="WP_051378488.1">
    <property type="nucleotide sequence ID" value="NZ_AXWS01000008.1"/>
</dbReference>
<dbReference type="OrthoDB" id="9794445at2"/>
<evidence type="ECO:0000256" key="2">
    <source>
        <dbReference type="ARBA" id="ARBA00022801"/>
    </source>
</evidence>
<protein>
    <submittedName>
        <fullName evidence="5">Alpha/beta hydrolase</fullName>
        <ecNumber evidence="5">3.-.-.-</ecNumber>
    </submittedName>
</protein>
<evidence type="ECO:0000313" key="5">
    <source>
        <dbReference type="RefSeq" id="WP_051378488.1"/>
    </source>
</evidence>
<dbReference type="GO" id="GO:0016787">
    <property type="term" value="F:hydrolase activity"/>
    <property type="evidence" value="ECO:0007669"/>
    <property type="project" value="UniProtKB-KW"/>
</dbReference>
<evidence type="ECO:0000256" key="1">
    <source>
        <dbReference type="ARBA" id="ARBA00010515"/>
    </source>
</evidence>
<dbReference type="EC" id="3.-.-.-" evidence="5"/>
<dbReference type="PROSITE" id="PS01173">
    <property type="entry name" value="LIPASE_GDXG_HIS"/>
    <property type="match status" value="1"/>
</dbReference>
<dbReference type="InterPro" id="IPR013094">
    <property type="entry name" value="AB_hydrolase_3"/>
</dbReference>
<dbReference type="PANTHER" id="PTHR48081:SF8">
    <property type="entry name" value="ALPHA_BETA HYDROLASE FOLD-3 DOMAIN-CONTAINING PROTEIN-RELATED"/>
    <property type="match status" value="1"/>
</dbReference>
<evidence type="ECO:0000313" key="4">
    <source>
        <dbReference type="Proteomes" id="UP000675920"/>
    </source>
</evidence>
<dbReference type="InterPro" id="IPR029058">
    <property type="entry name" value="AB_hydrolase_fold"/>
</dbReference>
<dbReference type="Gene3D" id="3.40.50.1820">
    <property type="entry name" value="alpha/beta hydrolase"/>
    <property type="match status" value="1"/>
</dbReference>
<feature type="domain" description="Alpha/beta hydrolase fold-3" evidence="3">
    <location>
        <begin position="96"/>
        <end position="301"/>
    </location>
</feature>
<comment type="similarity">
    <text evidence="1">Belongs to the 'GDXG' lipolytic enzyme family.</text>
</comment>
<proteinExistence type="inferred from homology"/>
<dbReference type="Proteomes" id="UP000675920">
    <property type="component" value="Unplaced"/>
</dbReference>
<evidence type="ECO:0000259" key="3">
    <source>
        <dbReference type="Pfam" id="PF07859"/>
    </source>
</evidence>
<reference evidence="5" key="4">
    <citation type="submission" date="2025-08" db="UniProtKB">
        <authorList>
            <consortium name="RefSeq"/>
        </authorList>
    </citation>
    <scope>IDENTIFICATION</scope>
</reference>
<organism evidence="4 5">
    <name type="scientific">Derxia gummosa DSM 723</name>
    <dbReference type="NCBI Taxonomy" id="1121388"/>
    <lineage>
        <taxon>Bacteria</taxon>
        <taxon>Pseudomonadati</taxon>
        <taxon>Pseudomonadota</taxon>
        <taxon>Betaproteobacteria</taxon>
        <taxon>Burkholderiales</taxon>
        <taxon>Alcaligenaceae</taxon>
        <taxon>Derxia</taxon>
    </lineage>
</organism>
<dbReference type="InterPro" id="IPR002168">
    <property type="entry name" value="Lipase_GDXG_HIS_AS"/>
</dbReference>
<name>A0A8B6X9S8_9BURK</name>
<reference evidence="5" key="2">
    <citation type="journal article" date="2009" name="Protein Pept. Lett.">
        <title>Alpha/beta hydrolase fold: an update.</title>
        <authorList>
            <person name="Carr P.D."/>
            <person name="Ollis D.L."/>
        </authorList>
    </citation>
    <scope>NUCLEOTIDE SEQUENCE</scope>
</reference>
<dbReference type="AlphaFoldDB" id="A0A8B6X9S8"/>
<reference evidence="5" key="3">
    <citation type="journal article" date="2023" name="Chem. Biol. Interact.">
        <title>The ESTHER database on alpha/beta hydrolase fold proteins - An overview of recent developments.</title>
        <authorList>
            <person name="Chatonnet A."/>
            <person name="Perochon M."/>
            <person name="Velluet E."/>
            <person name="Marchot P."/>
        </authorList>
    </citation>
    <scope>NUCLEOTIDE SEQUENCE</scope>
</reference>
<dbReference type="Pfam" id="PF07859">
    <property type="entry name" value="Abhydrolase_3"/>
    <property type="match status" value="1"/>
</dbReference>